<proteinExistence type="predicted"/>
<gene>
    <name evidence="1" type="ORF">SAMN05444586_10686</name>
</gene>
<accession>A0A1I6WI87</accession>
<evidence type="ECO:0000313" key="2">
    <source>
        <dbReference type="Proteomes" id="UP000182827"/>
    </source>
</evidence>
<protein>
    <submittedName>
        <fullName evidence="1">Uncharacterized protein</fullName>
    </submittedName>
</protein>
<organism evidence="1 2">
    <name type="scientific">Acinetobacter bohemicus</name>
    <dbReference type="NCBI Taxonomy" id="1435036"/>
    <lineage>
        <taxon>Bacteria</taxon>
        <taxon>Pseudomonadati</taxon>
        <taxon>Pseudomonadota</taxon>
        <taxon>Gammaproteobacteria</taxon>
        <taxon>Moraxellales</taxon>
        <taxon>Moraxellaceae</taxon>
        <taxon>Acinetobacter</taxon>
    </lineage>
</organism>
<reference evidence="2" key="1">
    <citation type="submission" date="2016-10" db="EMBL/GenBank/DDBJ databases">
        <authorList>
            <person name="Varghese N."/>
            <person name="Submissions S."/>
        </authorList>
    </citation>
    <scope>NUCLEOTIDE SEQUENCE [LARGE SCALE GENOMIC DNA]</scope>
    <source>
        <strain evidence="2">ANC 5076</strain>
    </source>
</reference>
<keyword evidence="2" id="KW-1185">Reference proteome</keyword>
<sequence>MLLSPAQLFMDFFGSYLRCLFRMPYFVPNELLTDYAKFELVL</sequence>
<dbReference type="EMBL" id="FOZU01000068">
    <property type="protein sequence ID" value="SFT25481.1"/>
    <property type="molecule type" value="Genomic_DNA"/>
</dbReference>
<evidence type="ECO:0000313" key="1">
    <source>
        <dbReference type="EMBL" id="SFT25481.1"/>
    </source>
</evidence>
<dbReference type="Proteomes" id="UP000182827">
    <property type="component" value="Unassembled WGS sequence"/>
</dbReference>
<name>A0A1I6WI87_9GAMM</name>
<dbReference type="AlphaFoldDB" id="A0A1I6WI87"/>